<dbReference type="EMBL" id="JBIMZQ010000056">
    <property type="protein sequence ID" value="KAL3658148.1"/>
    <property type="molecule type" value="Genomic_DNA"/>
</dbReference>
<accession>A0ABD3EUL7</accession>
<protein>
    <submittedName>
        <fullName evidence="1">Uncharacterized protein</fullName>
    </submittedName>
</protein>
<keyword evidence="2" id="KW-1185">Reference proteome</keyword>
<dbReference type="AlphaFoldDB" id="A0ABD3EUL7"/>
<reference evidence="1 2" key="1">
    <citation type="submission" date="2024-09" db="EMBL/GenBank/DDBJ databases">
        <title>Genome sequencing and assembly of Phytophthora oleae, isolate VK10A, causative agent of rot of olive drupes.</title>
        <authorList>
            <person name="Conti Taguali S."/>
            <person name="Riolo M."/>
            <person name="La Spada F."/>
            <person name="Cacciola S.O."/>
            <person name="Dionisio G."/>
        </authorList>
    </citation>
    <scope>NUCLEOTIDE SEQUENCE [LARGE SCALE GENOMIC DNA]</scope>
    <source>
        <strain evidence="1 2">VK10A</strain>
    </source>
</reference>
<name>A0ABD3EUL7_9STRA</name>
<evidence type="ECO:0000313" key="1">
    <source>
        <dbReference type="EMBL" id="KAL3658148.1"/>
    </source>
</evidence>
<proteinExistence type="predicted"/>
<organism evidence="1 2">
    <name type="scientific">Phytophthora oleae</name>
    <dbReference type="NCBI Taxonomy" id="2107226"/>
    <lineage>
        <taxon>Eukaryota</taxon>
        <taxon>Sar</taxon>
        <taxon>Stramenopiles</taxon>
        <taxon>Oomycota</taxon>
        <taxon>Peronosporomycetes</taxon>
        <taxon>Peronosporales</taxon>
        <taxon>Peronosporaceae</taxon>
        <taxon>Phytophthora</taxon>
    </lineage>
</organism>
<dbReference type="Proteomes" id="UP001632037">
    <property type="component" value="Unassembled WGS sequence"/>
</dbReference>
<sequence length="115" mass="12413">MISTTELSYRKGKHALATHISLGLTVYTCRFCSRDCVRAFFAAESDSQELTPSSTSGISHSSQDVLIDLAQGDPEAVEEHPNDVSLVLFANTSCSECSICSQRSGISESFRSTLS</sequence>
<gene>
    <name evidence="1" type="ORF">V7S43_016779</name>
</gene>
<evidence type="ECO:0000313" key="2">
    <source>
        <dbReference type="Proteomes" id="UP001632037"/>
    </source>
</evidence>
<comment type="caution">
    <text evidence="1">The sequence shown here is derived from an EMBL/GenBank/DDBJ whole genome shotgun (WGS) entry which is preliminary data.</text>
</comment>